<organism evidence="1 2">
    <name type="scientific">Dentiscutata erythropus</name>
    <dbReference type="NCBI Taxonomy" id="1348616"/>
    <lineage>
        <taxon>Eukaryota</taxon>
        <taxon>Fungi</taxon>
        <taxon>Fungi incertae sedis</taxon>
        <taxon>Mucoromycota</taxon>
        <taxon>Glomeromycotina</taxon>
        <taxon>Glomeromycetes</taxon>
        <taxon>Diversisporales</taxon>
        <taxon>Gigasporaceae</taxon>
        <taxon>Dentiscutata</taxon>
    </lineage>
</organism>
<gene>
    <name evidence="1" type="ORF">DERYTH_LOCUS3034</name>
</gene>
<dbReference type="EMBL" id="CAJVPY010001021">
    <property type="protein sequence ID" value="CAG8503722.1"/>
    <property type="molecule type" value="Genomic_DNA"/>
</dbReference>
<proteinExistence type="predicted"/>
<keyword evidence="2" id="KW-1185">Reference proteome</keyword>
<comment type="caution">
    <text evidence="1">The sequence shown here is derived from an EMBL/GenBank/DDBJ whole genome shotgun (WGS) entry which is preliminary data.</text>
</comment>
<evidence type="ECO:0000313" key="2">
    <source>
        <dbReference type="Proteomes" id="UP000789405"/>
    </source>
</evidence>
<protein>
    <submittedName>
        <fullName evidence="1">17012_t:CDS:1</fullName>
    </submittedName>
</protein>
<dbReference type="AlphaFoldDB" id="A0A9N8ZQR8"/>
<dbReference type="Proteomes" id="UP000789405">
    <property type="component" value="Unassembled WGS sequence"/>
</dbReference>
<name>A0A9N8ZQR8_9GLOM</name>
<reference evidence="1" key="1">
    <citation type="submission" date="2021-06" db="EMBL/GenBank/DDBJ databases">
        <authorList>
            <person name="Kallberg Y."/>
            <person name="Tangrot J."/>
            <person name="Rosling A."/>
        </authorList>
    </citation>
    <scope>NUCLEOTIDE SEQUENCE</scope>
    <source>
        <strain evidence="1">MA453B</strain>
    </source>
</reference>
<accession>A0A9N8ZQR8</accession>
<sequence>MPKNKLYFPRDIISILLNDNFWQSVKSLYSLLLPYCEVLNKLQSDTARLHEVLQSFGGILKIWKEYPDENLAERIILWLEQR</sequence>
<evidence type="ECO:0000313" key="1">
    <source>
        <dbReference type="EMBL" id="CAG8503722.1"/>
    </source>
</evidence>
<dbReference type="OrthoDB" id="2439807at2759"/>